<dbReference type="RefSeq" id="WP_317835825.1">
    <property type="nucleotide sequence ID" value="NZ_CP136920.1"/>
</dbReference>
<evidence type="ECO:0000313" key="3">
    <source>
        <dbReference type="Proteomes" id="UP001304300"/>
    </source>
</evidence>
<evidence type="ECO:0008006" key="4">
    <source>
        <dbReference type="Google" id="ProtNLM"/>
    </source>
</evidence>
<gene>
    <name evidence="2" type="ORF">RZN69_09275</name>
</gene>
<accession>A0AAQ3LCP7</accession>
<dbReference type="Gene3D" id="2.60.40.10">
    <property type="entry name" value="Immunoglobulins"/>
    <property type="match status" value="1"/>
</dbReference>
<dbReference type="InterPro" id="IPR013783">
    <property type="entry name" value="Ig-like_fold"/>
</dbReference>
<sequence length="967" mass="103659">MHEANTPSPSSSKFLRYVVLSLSLLGFGNLLYGVDADDLEVVNYDYRSDGNIELRGRLFVPDNYDAQQSYPIVVFFHGAGERGTNNVTQVEKNIDNLITAATSREFFVYAPQLPPNQAWNSGWVRDAFRVVGNITGDYNIDISKIYATGLSLGGGGVWNALDLFSGILAGSVPLAGVSGGVVMGANTINEPIWVYHAVNDGTVGVGASRTHVNEILAANGQPTVSFPLVGNDGSPYYSDGTTYLENGALRYSEYSFGNHGIWNRVYGESQMYDWMLAQESTDTDWAIGDSVLIDLGNRSNVTVDSQSRHWNATSFGFHDTLGTVIPFAKLSDGGQSTLSVSVVDAFSFHSLVTYNAGSLFDEEISNDGWGTVINATETVGAGSLAFTGLLPGGKYKVEIYAYQSNDDGGRGRMTRYKIGTETRDLEPHANLTNTAVFAEVTADITGQLDLKVFPTPTSGSRYGHISTIQLTLVSGPNGPINAPPVVFAGDDQAIVIAQGGTVSANLSGSVTDDGLPSNSLMTLWAVVDSPLGSSPAIADTAMAQTSVTFDAPGDYTLQLTGNDTEATRNDVIVITVKLEGGPLGGETVFSQDFESSSVLTDYIDTLSPSIGDFEDIGADTGGGTWAISALGKLEHVRDGGTGAAGFQRVSGLGELTFTRIEFELYVDGTSNFQDFGEIILGNWTSLFANSASGSNAQRTFSLTMKSRGAGKYYLRMNNDAGNFDTPDMSAGSAPIKVIWYTNMSGESKTYNGPDGFGHTLVNDSSDLWVDDVLVLDGIARRSQYTGTSSSAFRFRSSSSQPLTLRFDDFRVIDQSVEVVTPMPFQEWLEQYFTESERNDVLISGDDADPDLDGISNLLEYAFQGLPLQAAQRGTGLVFSAVDGQLNLIRRPSLNDLTIELWGTEDLSNWELLATSTGGAAFVTSGAQPILITDDAGDPANVSIEDPRVNTDTNPIPVFYRLDVSRTP</sequence>
<dbReference type="InterPro" id="IPR050955">
    <property type="entry name" value="Plant_Biomass_Hydrol_Est"/>
</dbReference>
<dbReference type="SUPFAM" id="SSF53474">
    <property type="entry name" value="alpha/beta-Hydrolases"/>
    <property type="match status" value="1"/>
</dbReference>
<reference evidence="2 3" key="1">
    <citation type="submission" date="2023-10" db="EMBL/GenBank/DDBJ databases">
        <title>Rubellicoccus peritrichatus gen. nov., sp. nov., isolated from an algae of coral reef tank.</title>
        <authorList>
            <person name="Luo J."/>
        </authorList>
    </citation>
    <scope>NUCLEOTIDE SEQUENCE [LARGE SCALE GENOMIC DNA]</scope>
    <source>
        <strain evidence="2 3">CR14</strain>
    </source>
</reference>
<dbReference type="PANTHER" id="PTHR43037">
    <property type="entry name" value="UNNAMED PRODUCT-RELATED"/>
    <property type="match status" value="1"/>
</dbReference>
<evidence type="ECO:0000313" key="2">
    <source>
        <dbReference type="EMBL" id="WOO43280.1"/>
    </source>
</evidence>
<keyword evidence="1" id="KW-0732">Signal</keyword>
<evidence type="ECO:0000256" key="1">
    <source>
        <dbReference type="ARBA" id="ARBA00022729"/>
    </source>
</evidence>
<dbReference type="Gene3D" id="3.40.50.1820">
    <property type="entry name" value="alpha/beta hydrolase"/>
    <property type="match status" value="1"/>
</dbReference>
<dbReference type="PANTHER" id="PTHR43037:SF1">
    <property type="entry name" value="BLL1128 PROTEIN"/>
    <property type="match status" value="1"/>
</dbReference>
<dbReference type="InterPro" id="IPR029058">
    <property type="entry name" value="AB_hydrolase_fold"/>
</dbReference>
<keyword evidence="3" id="KW-1185">Reference proteome</keyword>
<name>A0AAQ3LCP7_9BACT</name>
<dbReference type="KEGG" id="puo:RZN69_09275"/>
<dbReference type="AlphaFoldDB" id="A0AAQ3LCP7"/>
<protein>
    <recommendedName>
        <fullName evidence="4">PKD/Chitinase domain-containing protein</fullName>
    </recommendedName>
</protein>
<proteinExistence type="predicted"/>
<dbReference type="EMBL" id="CP136920">
    <property type="protein sequence ID" value="WOO43280.1"/>
    <property type="molecule type" value="Genomic_DNA"/>
</dbReference>
<dbReference type="Proteomes" id="UP001304300">
    <property type="component" value="Chromosome"/>
</dbReference>
<organism evidence="2 3">
    <name type="scientific">Rubellicoccus peritrichatus</name>
    <dbReference type="NCBI Taxonomy" id="3080537"/>
    <lineage>
        <taxon>Bacteria</taxon>
        <taxon>Pseudomonadati</taxon>
        <taxon>Verrucomicrobiota</taxon>
        <taxon>Opitutia</taxon>
        <taxon>Puniceicoccales</taxon>
        <taxon>Cerasicoccaceae</taxon>
        <taxon>Rubellicoccus</taxon>
    </lineage>
</organism>